<comment type="caution">
    <text evidence="2">The sequence shown here is derived from an EMBL/GenBank/DDBJ whole genome shotgun (WGS) entry which is preliminary data.</text>
</comment>
<dbReference type="InterPro" id="IPR005146">
    <property type="entry name" value="B3/B4_tRNA-bd"/>
</dbReference>
<evidence type="ECO:0000313" key="2">
    <source>
        <dbReference type="EMBL" id="EJX08750.1"/>
    </source>
</evidence>
<name>J9H4K5_9ZZZZ</name>
<dbReference type="EMBL" id="AMCI01000551">
    <property type="protein sequence ID" value="EJX08750.1"/>
    <property type="molecule type" value="Genomic_DNA"/>
</dbReference>
<dbReference type="InterPro" id="IPR020825">
    <property type="entry name" value="Phe-tRNA_synthase-like_B3/B4"/>
</dbReference>
<organism evidence="2">
    <name type="scientific">gut metagenome</name>
    <dbReference type="NCBI Taxonomy" id="749906"/>
    <lineage>
        <taxon>unclassified sequences</taxon>
        <taxon>metagenomes</taxon>
        <taxon>organismal metagenomes</taxon>
    </lineage>
</organism>
<dbReference type="EC" id="6.1.1.20" evidence="2"/>
<accession>J9H4K5</accession>
<evidence type="ECO:0000259" key="1">
    <source>
        <dbReference type="SMART" id="SM00873"/>
    </source>
</evidence>
<gene>
    <name evidence="2" type="ORF">EVA_03139</name>
</gene>
<dbReference type="SUPFAM" id="SSF56037">
    <property type="entry name" value="PheT/TilS domain"/>
    <property type="match status" value="1"/>
</dbReference>
<dbReference type="PANTHER" id="PTHR39209">
    <property type="match status" value="1"/>
</dbReference>
<dbReference type="PANTHER" id="PTHR39209:SF2">
    <property type="entry name" value="CYTOPLASMIC PROTEIN"/>
    <property type="match status" value="1"/>
</dbReference>
<proteinExistence type="predicted"/>
<dbReference type="Gene3D" id="3.50.40.10">
    <property type="entry name" value="Phenylalanyl-trna Synthetase, Chain B, domain 3"/>
    <property type="match status" value="1"/>
</dbReference>
<feature type="domain" description="B3/B4 tRNA-binding" evidence="1">
    <location>
        <begin position="70"/>
        <end position="219"/>
    </location>
</feature>
<dbReference type="GO" id="GO:0003723">
    <property type="term" value="F:RNA binding"/>
    <property type="evidence" value="ECO:0007669"/>
    <property type="project" value="InterPro"/>
</dbReference>
<reference evidence="2" key="1">
    <citation type="journal article" date="2012" name="PLoS ONE">
        <title>Gene sets for utilization of primary and secondary nutrition supplies in the distal gut of endangered iberian lynx.</title>
        <authorList>
            <person name="Alcaide M."/>
            <person name="Messina E."/>
            <person name="Richter M."/>
            <person name="Bargiela R."/>
            <person name="Peplies J."/>
            <person name="Huws S.A."/>
            <person name="Newbold C.J."/>
            <person name="Golyshin P.N."/>
            <person name="Simon M.A."/>
            <person name="Lopez G."/>
            <person name="Yakimov M.M."/>
            <person name="Ferrer M."/>
        </authorList>
    </citation>
    <scope>NUCLEOTIDE SEQUENCE</scope>
</reference>
<dbReference type="SMART" id="SM00873">
    <property type="entry name" value="B3_4"/>
    <property type="match status" value="1"/>
</dbReference>
<dbReference type="GO" id="GO:0004826">
    <property type="term" value="F:phenylalanine-tRNA ligase activity"/>
    <property type="evidence" value="ECO:0007669"/>
    <property type="project" value="UniProtKB-EC"/>
</dbReference>
<dbReference type="Pfam" id="PF03483">
    <property type="entry name" value="B3_4"/>
    <property type="match status" value="1"/>
</dbReference>
<protein>
    <submittedName>
        <fullName evidence="2">B3/4 domain-containing protein</fullName>
        <ecNumber evidence="2">6.1.1.20</ecNumber>
    </submittedName>
</protein>
<keyword evidence="2" id="KW-0436">Ligase</keyword>
<sequence>MMQNKKMMKFNISVSEELKNAAPQYAGAAVYAAVKNTSYSEGLWEEIAAFTRELTATTRMEDIKLQPVIAATREAYKRCGKDPGRYRPSAEALRRRLMRGINLYQIDTLVDLINLVSLRTGHSIGGFDADKIEGSTLVLGVGKAGEPFEGIGRGVLNIEGLPVYRDAVGGIGTPTSDHERTKMDLGTTHILALVNGYNGKEGLQEAAEMIQSLLRKYAGSDGGEVYYYE</sequence>
<dbReference type="AlphaFoldDB" id="J9H4K5"/>